<dbReference type="FunFam" id="3.30.160.60:FF:000322">
    <property type="entry name" value="GDNF-inducible zinc finger protein 1"/>
    <property type="match status" value="1"/>
</dbReference>
<evidence type="ECO:0000256" key="9">
    <source>
        <dbReference type="ARBA" id="ARBA00023242"/>
    </source>
</evidence>
<keyword evidence="8" id="KW-0804">Transcription</keyword>
<dbReference type="Gene3D" id="3.30.160.60">
    <property type="entry name" value="Classic Zinc Finger"/>
    <property type="match status" value="2"/>
</dbReference>
<evidence type="ECO:0000256" key="3">
    <source>
        <dbReference type="ARBA" id="ARBA00022737"/>
    </source>
</evidence>
<feature type="signal peptide" evidence="11">
    <location>
        <begin position="1"/>
        <end position="16"/>
    </location>
</feature>
<keyword evidence="2" id="KW-0479">Metal-binding</keyword>
<evidence type="ECO:0000259" key="12">
    <source>
        <dbReference type="PROSITE" id="PS50157"/>
    </source>
</evidence>
<protein>
    <recommendedName>
        <fullName evidence="12">C2H2-type domain-containing protein</fullName>
    </recommendedName>
</protein>
<evidence type="ECO:0000313" key="13">
    <source>
        <dbReference type="EMBL" id="KAH8029811.1"/>
    </source>
</evidence>
<evidence type="ECO:0000256" key="4">
    <source>
        <dbReference type="ARBA" id="ARBA00022771"/>
    </source>
</evidence>
<keyword evidence="6" id="KW-0805">Transcription regulation</keyword>
<dbReference type="EMBL" id="JABSTU010000005">
    <property type="protein sequence ID" value="KAH8029811.1"/>
    <property type="molecule type" value="Genomic_DNA"/>
</dbReference>
<proteinExistence type="predicted"/>
<keyword evidence="7" id="KW-0238">DNA-binding</keyword>
<dbReference type="SMART" id="SM00355">
    <property type="entry name" value="ZnF_C2H2"/>
    <property type="match status" value="2"/>
</dbReference>
<evidence type="ECO:0000256" key="8">
    <source>
        <dbReference type="ARBA" id="ARBA00023163"/>
    </source>
</evidence>
<feature type="chain" id="PRO_5039940157" description="C2H2-type domain-containing protein" evidence="11">
    <location>
        <begin position="17"/>
        <end position="91"/>
    </location>
</feature>
<dbReference type="PROSITE" id="PS50157">
    <property type="entry name" value="ZINC_FINGER_C2H2_2"/>
    <property type="match status" value="2"/>
</dbReference>
<dbReference type="GO" id="GO:0003677">
    <property type="term" value="F:DNA binding"/>
    <property type="evidence" value="ECO:0007669"/>
    <property type="project" value="UniProtKB-KW"/>
</dbReference>
<name>A0A9J6E5D7_RHIMP</name>
<dbReference type="AlphaFoldDB" id="A0A9J6E5D7"/>
<reference evidence="13" key="1">
    <citation type="journal article" date="2020" name="Cell">
        <title>Large-Scale Comparative Analyses of Tick Genomes Elucidate Their Genetic Diversity and Vector Capacities.</title>
        <authorList>
            <consortium name="Tick Genome and Microbiome Consortium (TIGMIC)"/>
            <person name="Jia N."/>
            <person name="Wang J."/>
            <person name="Shi W."/>
            <person name="Du L."/>
            <person name="Sun Y."/>
            <person name="Zhan W."/>
            <person name="Jiang J.F."/>
            <person name="Wang Q."/>
            <person name="Zhang B."/>
            <person name="Ji P."/>
            <person name="Bell-Sakyi L."/>
            <person name="Cui X.M."/>
            <person name="Yuan T.T."/>
            <person name="Jiang B.G."/>
            <person name="Yang W.F."/>
            <person name="Lam T.T."/>
            <person name="Chang Q.C."/>
            <person name="Ding S.J."/>
            <person name="Wang X.J."/>
            <person name="Zhu J.G."/>
            <person name="Ruan X.D."/>
            <person name="Zhao L."/>
            <person name="Wei J.T."/>
            <person name="Ye R.Z."/>
            <person name="Que T.C."/>
            <person name="Du C.H."/>
            <person name="Zhou Y.H."/>
            <person name="Cheng J.X."/>
            <person name="Dai P.F."/>
            <person name="Guo W.B."/>
            <person name="Han X.H."/>
            <person name="Huang E.J."/>
            <person name="Li L.F."/>
            <person name="Wei W."/>
            <person name="Gao Y.C."/>
            <person name="Liu J.Z."/>
            <person name="Shao H.Z."/>
            <person name="Wang X."/>
            <person name="Wang C.C."/>
            <person name="Yang T.C."/>
            <person name="Huo Q.B."/>
            <person name="Li W."/>
            <person name="Chen H.Y."/>
            <person name="Chen S.E."/>
            <person name="Zhou L.G."/>
            <person name="Ni X.B."/>
            <person name="Tian J.H."/>
            <person name="Sheng Y."/>
            <person name="Liu T."/>
            <person name="Pan Y.S."/>
            <person name="Xia L.Y."/>
            <person name="Li J."/>
            <person name="Zhao F."/>
            <person name="Cao W.C."/>
        </authorList>
    </citation>
    <scope>NUCLEOTIDE SEQUENCE</scope>
    <source>
        <strain evidence="13">Rmic-2018</strain>
    </source>
</reference>
<evidence type="ECO:0000313" key="14">
    <source>
        <dbReference type="Proteomes" id="UP000821866"/>
    </source>
</evidence>
<keyword evidence="14" id="KW-1185">Reference proteome</keyword>
<evidence type="ECO:0000256" key="10">
    <source>
        <dbReference type="PROSITE-ProRule" id="PRU00042"/>
    </source>
</evidence>
<evidence type="ECO:0000256" key="5">
    <source>
        <dbReference type="ARBA" id="ARBA00022833"/>
    </source>
</evidence>
<sequence length="91" mass="10260">MRAVLTLTLGLTSAHCATEAFRSRGACGGTCVTHNNERPFKCTYCPRAFFKKNVFTAHVRCHTSDKPYVCDLCHIAFMSESTYVKHMEQHS</sequence>
<dbReference type="PROSITE" id="PS00028">
    <property type="entry name" value="ZINC_FINGER_C2H2_1"/>
    <property type="match status" value="2"/>
</dbReference>
<feature type="domain" description="C2H2-type" evidence="12">
    <location>
        <begin position="40"/>
        <end position="67"/>
    </location>
</feature>
<comment type="subcellular location">
    <subcellularLocation>
        <location evidence="1">Nucleus</location>
    </subcellularLocation>
</comment>
<dbReference type="PANTHER" id="PTHR16515:SF49">
    <property type="entry name" value="GASTRULA ZINC FINGER PROTEIN XLCGF49.1-LIKE-RELATED"/>
    <property type="match status" value="1"/>
</dbReference>
<accession>A0A9J6E5D7</accession>
<keyword evidence="4 10" id="KW-0863">Zinc-finger</keyword>
<gene>
    <name evidence="13" type="ORF">HPB51_004816</name>
</gene>
<dbReference type="InterPro" id="IPR036236">
    <property type="entry name" value="Znf_C2H2_sf"/>
</dbReference>
<dbReference type="GO" id="GO:0008270">
    <property type="term" value="F:zinc ion binding"/>
    <property type="evidence" value="ECO:0007669"/>
    <property type="project" value="UniProtKB-KW"/>
</dbReference>
<keyword evidence="5" id="KW-0862">Zinc</keyword>
<keyword evidence="3" id="KW-0677">Repeat</keyword>
<evidence type="ECO:0000256" key="7">
    <source>
        <dbReference type="ARBA" id="ARBA00023125"/>
    </source>
</evidence>
<reference evidence="13" key="2">
    <citation type="submission" date="2021-09" db="EMBL/GenBank/DDBJ databases">
        <authorList>
            <person name="Jia N."/>
            <person name="Wang J."/>
            <person name="Shi W."/>
            <person name="Du L."/>
            <person name="Sun Y."/>
            <person name="Zhan W."/>
            <person name="Jiang J."/>
            <person name="Wang Q."/>
            <person name="Zhang B."/>
            <person name="Ji P."/>
            <person name="Sakyi L.B."/>
            <person name="Cui X."/>
            <person name="Yuan T."/>
            <person name="Jiang B."/>
            <person name="Yang W."/>
            <person name="Lam T.T.-Y."/>
            <person name="Chang Q."/>
            <person name="Ding S."/>
            <person name="Wang X."/>
            <person name="Zhu J."/>
            <person name="Ruan X."/>
            <person name="Zhao L."/>
            <person name="Wei J."/>
            <person name="Que T."/>
            <person name="Du C."/>
            <person name="Cheng J."/>
            <person name="Dai P."/>
            <person name="Han X."/>
            <person name="Huang E."/>
            <person name="Gao Y."/>
            <person name="Liu J."/>
            <person name="Shao H."/>
            <person name="Ye R."/>
            <person name="Li L."/>
            <person name="Wei W."/>
            <person name="Wang X."/>
            <person name="Wang C."/>
            <person name="Huo Q."/>
            <person name="Li W."/>
            <person name="Guo W."/>
            <person name="Chen H."/>
            <person name="Chen S."/>
            <person name="Zhou L."/>
            <person name="Zhou L."/>
            <person name="Ni X."/>
            <person name="Tian J."/>
            <person name="Zhou Y."/>
            <person name="Sheng Y."/>
            <person name="Liu T."/>
            <person name="Pan Y."/>
            <person name="Xia L."/>
            <person name="Li J."/>
            <person name="Zhao F."/>
            <person name="Cao W."/>
        </authorList>
    </citation>
    <scope>NUCLEOTIDE SEQUENCE</scope>
    <source>
        <strain evidence="13">Rmic-2018</strain>
        <tissue evidence="13">Larvae</tissue>
    </source>
</reference>
<evidence type="ECO:0000256" key="2">
    <source>
        <dbReference type="ARBA" id="ARBA00022723"/>
    </source>
</evidence>
<feature type="domain" description="C2H2-type" evidence="12">
    <location>
        <begin position="68"/>
        <end position="91"/>
    </location>
</feature>
<dbReference type="GO" id="GO:0005634">
    <property type="term" value="C:nucleus"/>
    <property type="evidence" value="ECO:0007669"/>
    <property type="project" value="UniProtKB-SubCell"/>
</dbReference>
<dbReference type="Proteomes" id="UP000821866">
    <property type="component" value="Chromosome 3"/>
</dbReference>
<dbReference type="PANTHER" id="PTHR16515">
    <property type="entry name" value="PR DOMAIN ZINC FINGER PROTEIN"/>
    <property type="match status" value="1"/>
</dbReference>
<keyword evidence="9" id="KW-0539">Nucleus</keyword>
<dbReference type="InterPro" id="IPR050331">
    <property type="entry name" value="Zinc_finger"/>
</dbReference>
<evidence type="ECO:0000256" key="11">
    <source>
        <dbReference type="SAM" id="SignalP"/>
    </source>
</evidence>
<dbReference type="InterPro" id="IPR013087">
    <property type="entry name" value="Znf_C2H2_type"/>
</dbReference>
<keyword evidence="11" id="KW-0732">Signal</keyword>
<evidence type="ECO:0000256" key="1">
    <source>
        <dbReference type="ARBA" id="ARBA00004123"/>
    </source>
</evidence>
<organism evidence="13 14">
    <name type="scientific">Rhipicephalus microplus</name>
    <name type="common">Cattle tick</name>
    <name type="synonym">Boophilus microplus</name>
    <dbReference type="NCBI Taxonomy" id="6941"/>
    <lineage>
        <taxon>Eukaryota</taxon>
        <taxon>Metazoa</taxon>
        <taxon>Ecdysozoa</taxon>
        <taxon>Arthropoda</taxon>
        <taxon>Chelicerata</taxon>
        <taxon>Arachnida</taxon>
        <taxon>Acari</taxon>
        <taxon>Parasitiformes</taxon>
        <taxon>Ixodida</taxon>
        <taxon>Ixodoidea</taxon>
        <taxon>Ixodidae</taxon>
        <taxon>Rhipicephalinae</taxon>
        <taxon>Rhipicephalus</taxon>
        <taxon>Boophilus</taxon>
    </lineage>
</organism>
<dbReference type="SUPFAM" id="SSF57667">
    <property type="entry name" value="beta-beta-alpha zinc fingers"/>
    <property type="match status" value="1"/>
</dbReference>
<comment type="caution">
    <text evidence="13">The sequence shown here is derived from an EMBL/GenBank/DDBJ whole genome shotgun (WGS) entry which is preliminary data.</text>
</comment>
<evidence type="ECO:0000256" key="6">
    <source>
        <dbReference type="ARBA" id="ARBA00023015"/>
    </source>
</evidence>
<dbReference type="GO" id="GO:0010468">
    <property type="term" value="P:regulation of gene expression"/>
    <property type="evidence" value="ECO:0007669"/>
    <property type="project" value="TreeGrafter"/>
</dbReference>